<dbReference type="Proteomes" id="UP001372834">
    <property type="component" value="Unassembled WGS sequence"/>
</dbReference>
<sequence length="66" mass="7769">MAVENGNRLCLARPAVLDSNEYETYKNLRNTEMFEYKKFRKLFKPGLDIGIHIVESGDRRVYKGWS</sequence>
<proteinExistence type="predicted"/>
<gene>
    <name evidence="1" type="ORF">RUM43_003818</name>
</gene>
<evidence type="ECO:0000313" key="1">
    <source>
        <dbReference type="EMBL" id="KAK6629997.1"/>
    </source>
</evidence>
<comment type="caution">
    <text evidence="1">The sequence shown here is derived from an EMBL/GenBank/DDBJ whole genome shotgun (WGS) entry which is preliminary data.</text>
</comment>
<name>A0AAN8PPU6_POLSC</name>
<dbReference type="EMBL" id="JAWJWE010000036">
    <property type="protein sequence ID" value="KAK6629997.1"/>
    <property type="molecule type" value="Genomic_DNA"/>
</dbReference>
<organism evidence="1 2">
    <name type="scientific">Polyplax serrata</name>
    <name type="common">Common mouse louse</name>
    <dbReference type="NCBI Taxonomy" id="468196"/>
    <lineage>
        <taxon>Eukaryota</taxon>
        <taxon>Metazoa</taxon>
        <taxon>Ecdysozoa</taxon>
        <taxon>Arthropoda</taxon>
        <taxon>Hexapoda</taxon>
        <taxon>Insecta</taxon>
        <taxon>Pterygota</taxon>
        <taxon>Neoptera</taxon>
        <taxon>Paraneoptera</taxon>
        <taxon>Psocodea</taxon>
        <taxon>Troctomorpha</taxon>
        <taxon>Phthiraptera</taxon>
        <taxon>Anoplura</taxon>
        <taxon>Polyplacidae</taxon>
        <taxon>Polyplax</taxon>
    </lineage>
</organism>
<accession>A0AAN8PPU6</accession>
<protein>
    <submittedName>
        <fullName evidence="1">Uncharacterized protein</fullName>
    </submittedName>
</protein>
<dbReference type="AlphaFoldDB" id="A0AAN8PPU6"/>
<evidence type="ECO:0000313" key="2">
    <source>
        <dbReference type="Proteomes" id="UP001372834"/>
    </source>
</evidence>
<reference evidence="1 2" key="1">
    <citation type="submission" date="2023-10" db="EMBL/GenBank/DDBJ databases">
        <title>Genomes of two closely related lineages of the louse Polyplax serrata with different host specificities.</title>
        <authorList>
            <person name="Martinu J."/>
            <person name="Tarabai H."/>
            <person name="Stefka J."/>
            <person name="Hypsa V."/>
        </authorList>
    </citation>
    <scope>NUCLEOTIDE SEQUENCE [LARGE SCALE GENOMIC DNA]</scope>
    <source>
        <strain evidence="1">HR10_N</strain>
    </source>
</reference>